<reference evidence="3 4" key="1">
    <citation type="submission" date="2017-12" db="EMBL/GenBank/DDBJ databases">
        <title>Phylogenetic diversity of female urinary microbiome.</title>
        <authorList>
            <person name="Thomas-White K."/>
            <person name="Wolfe A.J."/>
        </authorList>
    </citation>
    <scope>NUCLEOTIDE SEQUENCE [LARGE SCALE GENOMIC DNA]</scope>
    <source>
        <strain evidence="3 4">UMB0319</strain>
    </source>
</reference>
<feature type="compositionally biased region" description="Basic and acidic residues" evidence="2">
    <location>
        <begin position="198"/>
        <end position="237"/>
    </location>
</feature>
<sequence>MTTLWIDATAGVAGDMLLGTLIDAGAPVEGIQAALDAVAPGAIQLRREEVVRGAMRATHARVIQVGEQTVERTWSAIRSLLTRAALAEVTRRRALAAFERLAVAEAHVHGMSVADVHFHEVGGLDAIGDVVGVCEALRLLGVDEVEASWVALGNGRIKAAHGLMPVPAPAVLELTRGWQVRSLPGEYDPAAHHHSHDHGHTHAHDHAHDHDHGHGHVHDAAQAGHEHAHTHGHEEGPAAVADRRDIGELATPTGLALIRALASRCTDMPAGVPSVAGVGAGGKDFPGWANVVRAVLTDTTAIAPADRPQDVPAGGQGQVSSAVGPDGTTPTVLTEVAANVDDLDHRLVPGVIDALLAAGAVDAWATAIHMKKGRPALTLSALTDAGHRDAVVEVLLTRTTTLGVRETAVTRTVLNRTWATVSLDLPGGAQALSVKIGHRDGRIVHAQAEWSSLAQAAAASGLTERDVEQRAAAAIVAAGWVAGARVPADQS</sequence>
<feature type="region of interest" description="Disordered" evidence="2">
    <location>
        <begin position="305"/>
        <end position="327"/>
    </location>
</feature>
<evidence type="ECO:0000313" key="3">
    <source>
        <dbReference type="EMBL" id="PKY98724.1"/>
    </source>
</evidence>
<dbReference type="PANTHER" id="PTHR36566">
    <property type="entry name" value="NICKEL INSERTION PROTEIN-RELATED"/>
    <property type="match status" value="1"/>
</dbReference>
<gene>
    <name evidence="3" type="ORF">CYJ26_06435</name>
</gene>
<organism evidence="3 4">
    <name type="scientific">Actinomyces urogenitalis</name>
    <dbReference type="NCBI Taxonomy" id="103621"/>
    <lineage>
        <taxon>Bacteria</taxon>
        <taxon>Bacillati</taxon>
        <taxon>Actinomycetota</taxon>
        <taxon>Actinomycetes</taxon>
        <taxon>Actinomycetales</taxon>
        <taxon>Actinomycetaceae</taxon>
        <taxon>Actinomyces</taxon>
    </lineage>
</organism>
<name>A0A2I1KSW5_9ACTO</name>
<dbReference type="InterPro" id="IPR002822">
    <property type="entry name" value="Ni_insertion"/>
</dbReference>
<dbReference type="EMBL" id="PKHA01000005">
    <property type="protein sequence ID" value="PKY98724.1"/>
    <property type="molecule type" value="Genomic_DNA"/>
</dbReference>
<dbReference type="GeneID" id="81708567"/>
<evidence type="ECO:0000313" key="4">
    <source>
        <dbReference type="Proteomes" id="UP000234778"/>
    </source>
</evidence>
<dbReference type="Gene3D" id="3.10.20.300">
    <property type="entry name" value="mk0293 like domain"/>
    <property type="match status" value="1"/>
</dbReference>
<dbReference type="Pfam" id="PF01969">
    <property type="entry name" value="Ni_insertion"/>
    <property type="match status" value="2"/>
</dbReference>
<evidence type="ECO:0000256" key="1">
    <source>
        <dbReference type="ARBA" id="ARBA00022596"/>
    </source>
</evidence>
<dbReference type="AlphaFoldDB" id="A0A2I1KSW5"/>
<feature type="region of interest" description="Disordered" evidence="2">
    <location>
        <begin position="185"/>
        <end position="237"/>
    </location>
</feature>
<evidence type="ECO:0000256" key="2">
    <source>
        <dbReference type="SAM" id="MobiDB-lite"/>
    </source>
</evidence>
<proteinExistence type="predicted"/>
<protein>
    <submittedName>
        <fullName evidence="3">TIGR00299 family protein</fullName>
    </submittedName>
</protein>
<dbReference type="Gene3D" id="3.30.70.1380">
    <property type="entry name" value="Transcriptional regulatory protein pf0864 domain like"/>
    <property type="match status" value="1"/>
</dbReference>
<accession>A0A2I1KSW5</accession>
<comment type="caution">
    <text evidence="3">The sequence shown here is derived from an EMBL/GenBank/DDBJ whole genome shotgun (WGS) entry which is preliminary data.</text>
</comment>
<keyword evidence="1" id="KW-0533">Nickel</keyword>
<dbReference type="PANTHER" id="PTHR36566:SF1">
    <property type="entry name" value="PYRIDINIUM-3,5-BISTHIOCARBOXYLIC ACID MONONUCLEOTIDE NICKEL INSERTION PROTEIN"/>
    <property type="match status" value="1"/>
</dbReference>
<dbReference type="RefSeq" id="WP_101638153.1">
    <property type="nucleotide sequence ID" value="NZ_CP136961.1"/>
</dbReference>
<dbReference type="Proteomes" id="UP000234778">
    <property type="component" value="Unassembled WGS sequence"/>
</dbReference>